<keyword evidence="3" id="KW-1185">Reference proteome</keyword>
<protein>
    <submittedName>
        <fullName evidence="1">Uncharacterized protein</fullName>
    </submittedName>
</protein>
<gene>
    <name evidence="2" type="ORF">KHB02_000980</name>
    <name evidence="1" type="ORF">KHB02_03790</name>
</gene>
<dbReference type="AlphaFoldDB" id="A0A942SVD5"/>
<name>A0A942SVD5_9BACI</name>
<dbReference type="EMBL" id="JAGYPE020000001">
    <property type="protein sequence ID" value="MCH6264099.1"/>
    <property type="molecule type" value="Genomic_DNA"/>
</dbReference>
<accession>A0A942SVD5</accession>
<dbReference type="EMBL" id="JAGYPE010000001">
    <property type="protein sequence ID" value="MBS4180511.1"/>
    <property type="molecule type" value="Genomic_DNA"/>
</dbReference>
<proteinExistence type="predicted"/>
<sequence>MAVIVHQTFTIKQDKFKEGIENLREIKKFRMENYNHKVEILTPISGNDHTYALLSTYDGLAEMEWQNKKMFDDEEYLELIGPFFLENIAEGSMYTQIYRTLKDKSNEKKNDK</sequence>
<organism evidence="1">
    <name type="scientific">Neobacillus citreus</name>
    <dbReference type="NCBI Taxonomy" id="2833578"/>
    <lineage>
        <taxon>Bacteria</taxon>
        <taxon>Bacillati</taxon>
        <taxon>Bacillota</taxon>
        <taxon>Bacilli</taxon>
        <taxon>Bacillales</taxon>
        <taxon>Bacillaceae</taxon>
        <taxon>Neobacillus</taxon>
    </lineage>
</organism>
<dbReference type="Proteomes" id="UP000677265">
    <property type="component" value="Unassembled WGS sequence"/>
</dbReference>
<evidence type="ECO:0000313" key="1">
    <source>
        <dbReference type="EMBL" id="MBS4180511.1"/>
    </source>
</evidence>
<reference evidence="1" key="1">
    <citation type="submission" date="2021-05" db="EMBL/GenBank/DDBJ databases">
        <title>Novel Bacillus species.</title>
        <authorList>
            <person name="Liu G."/>
        </authorList>
    </citation>
    <scope>NUCLEOTIDE SEQUENCE</scope>
    <source>
        <strain evidence="1 3">FJAT-50051</strain>
    </source>
</reference>
<evidence type="ECO:0000313" key="3">
    <source>
        <dbReference type="Proteomes" id="UP000677265"/>
    </source>
</evidence>
<evidence type="ECO:0000313" key="2">
    <source>
        <dbReference type="EMBL" id="MCH6264099.1"/>
    </source>
</evidence>
<dbReference type="RefSeq" id="WP_213140487.1">
    <property type="nucleotide sequence ID" value="NZ_JAGYPE020000001.1"/>
</dbReference>
<comment type="caution">
    <text evidence="1">The sequence shown here is derived from an EMBL/GenBank/DDBJ whole genome shotgun (WGS) entry which is preliminary data.</text>
</comment>